<name>A0A816L7G0_9BILA</name>
<reference evidence="2" key="1">
    <citation type="submission" date="2021-02" db="EMBL/GenBank/DDBJ databases">
        <authorList>
            <person name="Nowell W R."/>
        </authorList>
    </citation>
    <scope>NUCLEOTIDE SEQUENCE</scope>
</reference>
<organism evidence="2 4">
    <name type="scientific">Rotaria magnacalcarata</name>
    <dbReference type="NCBI Taxonomy" id="392030"/>
    <lineage>
        <taxon>Eukaryota</taxon>
        <taxon>Metazoa</taxon>
        <taxon>Spiralia</taxon>
        <taxon>Gnathifera</taxon>
        <taxon>Rotifera</taxon>
        <taxon>Eurotatoria</taxon>
        <taxon>Bdelloidea</taxon>
        <taxon>Philodinida</taxon>
        <taxon>Philodinidae</taxon>
        <taxon>Rotaria</taxon>
    </lineage>
</organism>
<dbReference type="EMBL" id="CAJNOV010014078">
    <property type="protein sequence ID" value="CAF1540109.1"/>
    <property type="molecule type" value="Genomic_DNA"/>
</dbReference>
<dbReference type="EMBL" id="CAJOBI010312196">
    <property type="protein sequence ID" value="CAF5171707.1"/>
    <property type="molecule type" value="Genomic_DNA"/>
</dbReference>
<dbReference type="AlphaFoldDB" id="A0A816L7G0"/>
<dbReference type="Proteomes" id="UP000676336">
    <property type="component" value="Unassembled WGS sequence"/>
</dbReference>
<dbReference type="EMBL" id="CAJNRE010000838">
    <property type="protein sequence ID" value="CAF1932620.1"/>
    <property type="molecule type" value="Genomic_DNA"/>
</dbReference>
<dbReference type="Proteomes" id="UP000663855">
    <property type="component" value="Unassembled WGS sequence"/>
</dbReference>
<evidence type="ECO:0000313" key="1">
    <source>
        <dbReference type="EMBL" id="CAF1540109.1"/>
    </source>
</evidence>
<evidence type="ECO:0000313" key="3">
    <source>
        <dbReference type="EMBL" id="CAF5171707.1"/>
    </source>
</evidence>
<evidence type="ECO:0000313" key="4">
    <source>
        <dbReference type="Proteomes" id="UP000663824"/>
    </source>
</evidence>
<protein>
    <submittedName>
        <fullName evidence="2">Uncharacterized protein</fullName>
    </submittedName>
</protein>
<dbReference type="Gene3D" id="1.20.1090.10">
    <property type="entry name" value="Dehydroquinate synthase-like - alpha domain"/>
    <property type="match status" value="1"/>
</dbReference>
<dbReference type="Proteomes" id="UP000663824">
    <property type="component" value="Unassembled WGS sequence"/>
</dbReference>
<comment type="caution">
    <text evidence="2">The sequence shown here is derived from an EMBL/GenBank/DDBJ whole genome shotgun (WGS) entry which is preliminary data.</text>
</comment>
<accession>A0A816L7G0</accession>
<proteinExistence type="predicted"/>
<sequence>MQIIVRHILFFGFGIPHEICSCLTFAGTVAIQVKYLPDTEVRQLGFLLPFVTKIMPQQEIGDPREQALKLSETIAKLISDLDLTSALHDFQVPMFSFERIIERTLPDGKTDIRYKDFVTLLENIY</sequence>
<evidence type="ECO:0000313" key="2">
    <source>
        <dbReference type="EMBL" id="CAF1932620.1"/>
    </source>
</evidence>
<gene>
    <name evidence="1" type="ORF">CJN711_LOCUS29663</name>
    <name evidence="2" type="ORF">MBJ925_LOCUS4525</name>
    <name evidence="3" type="ORF">SMN809_LOCUS65863</name>
</gene>